<evidence type="ECO:0000259" key="1">
    <source>
        <dbReference type="Pfam" id="PF09648"/>
    </source>
</evidence>
<name>A0A1T4KF99_9LACT</name>
<gene>
    <name evidence="2" type="ORF">SAMN02746011_00723</name>
</gene>
<dbReference type="Gene3D" id="2.40.128.690">
    <property type="entry name" value="YycH protein, domain 3-like"/>
    <property type="match status" value="1"/>
</dbReference>
<dbReference type="OrthoDB" id="2139096at2"/>
<dbReference type="GO" id="GO:0016020">
    <property type="term" value="C:membrane"/>
    <property type="evidence" value="ECO:0007669"/>
    <property type="project" value="InterPro"/>
</dbReference>
<protein>
    <submittedName>
        <fullName evidence="2">Two-component signal transduction system YycFG, regulatory protein YycI</fullName>
    </submittedName>
</protein>
<feature type="domain" description="Regulatory protein YycH-like" evidence="1">
    <location>
        <begin position="38"/>
        <end position="272"/>
    </location>
</feature>
<dbReference type="Proteomes" id="UP000189941">
    <property type="component" value="Unassembled WGS sequence"/>
</dbReference>
<dbReference type="STRING" id="1121925.SAMN02746011_00723"/>
<dbReference type="InterPro" id="IPR018604">
    <property type="entry name" value="YycI-like"/>
</dbReference>
<dbReference type="EMBL" id="FUWO01000004">
    <property type="protein sequence ID" value="SJZ41099.1"/>
    <property type="molecule type" value="Genomic_DNA"/>
</dbReference>
<evidence type="ECO:0000313" key="2">
    <source>
        <dbReference type="EMBL" id="SJZ41099.1"/>
    </source>
</evidence>
<sequence length="279" mass="32492">MDFKRIMLMLTLFFLIFDIYLGFRVYQQVQSTTIRQSDFQQQSIEQRLQARDITLLSPLNEEEVEGILIKTEDNTVLRDGLNQLTHQQVNLSDENVLTATFDEPLNMEGQITPETSTLPSEVAKFIRDQYLLNDELFIEGGAYTQYWYLPTNRTIVFWMTAINNTPIVDGSAEIKLQLDENYNIASYTQTYQHNFVTLDEDKPYKLITAREAIEVLDTRIQTNLPSNSTIIHVTLSYIKYKEWDEINIYLPVWNVVYQRSEGQTGSMIVDAIKGQVMER</sequence>
<evidence type="ECO:0000313" key="3">
    <source>
        <dbReference type="Proteomes" id="UP000189941"/>
    </source>
</evidence>
<reference evidence="3" key="1">
    <citation type="submission" date="2017-02" db="EMBL/GenBank/DDBJ databases">
        <authorList>
            <person name="Varghese N."/>
            <person name="Submissions S."/>
        </authorList>
    </citation>
    <scope>NUCLEOTIDE SEQUENCE [LARGE SCALE GENOMIC DNA]</scope>
    <source>
        <strain evidence="3">DSM 15739</strain>
    </source>
</reference>
<dbReference type="RefSeq" id="WP_078755514.1">
    <property type="nucleotide sequence ID" value="NZ_FUWO01000004.1"/>
</dbReference>
<accession>A0A1T4KF99</accession>
<keyword evidence="3" id="KW-1185">Reference proteome</keyword>
<organism evidence="2 3">
    <name type="scientific">Globicatella sulfidifaciens DSM 15739</name>
    <dbReference type="NCBI Taxonomy" id="1121925"/>
    <lineage>
        <taxon>Bacteria</taxon>
        <taxon>Bacillati</taxon>
        <taxon>Bacillota</taxon>
        <taxon>Bacilli</taxon>
        <taxon>Lactobacillales</taxon>
        <taxon>Aerococcaceae</taxon>
        <taxon>Globicatella</taxon>
    </lineage>
</organism>
<proteinExistence type="predicted"/>
<dbReference type="Pfam" id="PF09648">
    <property type="entry name" value="YycI"/>
    <property type="match status" value="1"/>
</dbReference>
<dbReference type="AlphaFoldDB" id="A0A1T4KF99"/>